<dbReference type="Proteomes" id="UP000609651">
    <property type="component" value="Unassembled WGS sequence"/>
</dbReference>
<dbReference type="PANTHER" id="PTHR43384">
    <property type="entry name" value="SEPTUM SITE-DETERMINING PROTEIN MIND HOMOLOG, CHLOROPLASTIC-RELATED"/>
    <property type="match status" value="1"/>
</dbReference>
<keyword evidence="2" id="KW-0067">ATP-binding</keyword>
<name>A0ABX1VB76_9PLAN</name>
<organism evidence="5 6">
    <name type="scientific">Alienimonas chondri</name>
    <dbReference type="NCBI Taxonomy" id="2681879"/>
    <lineage>
        <taxon>Bacteria</taxon>
        <taxon>Pseudomonadati</taxon>
        <taxon>Planctomycetota</taxon>
        <taxon>Planctomycetia</taxon>
        <taxon>Planctomycetales</taxon>
        <taxon>Planctomycetaceae</taxon>
        <taxon>Alienimonas</taxon>
    </lineage>
</organism>
<dbReference type="PROSITE" id="PS50110">
    <property type="entry name" value="RESPONSE_REGULATORY"/>
    <property type="match status" value="1"/>
</dbReference>
<evidence type="ECO:0000313" key="6">
    <source>
        <dbReference type="Proteomes" id="UP000609651"/>
    </source>
</evidence>
<comment type="caution">
    <text evidence="5">The sequence shown here is derived from an EMBL/GenBank/DDBJ whole genome shotgun (WGS) entry which is preliminary data.</text>
</comment>
<dbReference type="RefSeq" id="WP_171185283.1">
    <property type="nucleotide sequence ID" value="NZ_WTPX01000033.1"/>
</dbReference>
<dbReference type="SUPFAM" id="SSF52172">
    <property type="entry name" value="CheY-like"/>
    <property type="match status" value="1"/>
</dbReference>
<dbReference type="InterPro" id="IPR050625">
    <property type="entry name" value="ParA/MinD_ATPase"/>
</dbReference>
<proteinExistence type="predicted"/>
<keyword evidence="6" id="KW-1185">Reference proteome</keyword>
<dbReference type="InterPro" id="IPR001789">
    <property type="entry name" value="Sig_transdc_resp-reg_receiver"/>
</dbReference>
<comment type="caution">
    <text evidence="3">Lacks conserved residue(s) required for the propagation of feature annotation.</text>
</comment>
<dbReference type="SUPFAM" id="SSF52540">
    <property type="entry name" value="P-loop containing nucleoside triphosphate hydrolases"/>
    <property type="match status" value="1"/>
</dbReference>
<dbReference type="InterPro" id="IPR011006">
    <property type="entry name" value="CheY-like_superfamily"/>
</dbReference>
<dbReference type="Gene3D" id="3.40.50.2300">
    <property type="match status" value="1"/>
</dbReference>
<dbReference type="Gene3D" id="3.40.50.300">
    <property type="entry name" value="P-loop containing nucleotide triphosphate hydrolases"/>
    <property type="match status" value="1"/>
</dbReference>
<evidence type="ECO:0000256" key="3">
    <source>
        <dbReference type="PROSITE-ProRule" id="PRU00169"/>
    </source>
</evidence>
<evidence type="ECO:0000313" key="5">
    <source>
        <dbReference type="EMBL" id="NNJ25362.1"/>
    </source>
</evidence>
<dbReference type="InterPro" id="IPR002586">
    <property type="entry name" value="CobQ/CobB/MinD/ParA_Nub-bd_dom"/>
</dbReference>
<accession>A0ABX1VB76</accession>
<evidence type="ECO:0000256" key="2">
    <source>
        <dbReference type="ARBA" id="ARBA00022840"/>
    </source>
</evidence>
<dbReference type="Pfam" id="PF01656">
    <property type="entry name" value="CbiA"/>
    <property type="match status" value="1"/>
</dbReference>
<dbReference type="EMBL" id="WTPX01000033">
    <property type="protein sequence ID" value="NNJ25362.1"/>
    <property type="molecule type" value="Genomic_DNA"/>
</dbReference>
<evidence type="ECO:0000259" key="4">
    <source>
        <dbReference type="PROSITE" id="PS50110"/>
    </source>
</evidence>
<dbReference type="InterPro" id="IPR027417">
    <property type="entry name" value="P-loop_NTPase"/>
</dbReference>
<reference evidence="5 6" key="1">
    <citation type="journal article" date="2020" name="Syst. Appl. Microbiol.">
        <title>Alienimonas chondri sp. nov., a novel planctomycete isolated from the biofilm of the red alga Chondrus crispus.</title>
        <authorList>
            <person name="Vitorino I."/>
            <person name="Albuquerque L."/>
            <person name="Wiegand S."/>
            <person name="Kallscheuer N."/>
            <person name="da Costa M.S."/>
            <person name="Lobo-da-Cunha A."/>
            <person name="Jogler C."/>
            <person name="Lage O.M."/>
        </authorList>
    </citation>
    <scope>NUCLEOTIDE SEQUENCE [LARGE SCALE GENOMIC DNA]</scope>
    <source>
        <strain evidence="5 6">LzC2</strain>
    </source>
</reference>
<feature type="domain" description="Response regulatory" evidence="4">
    <location>
        <begin position="6"/>
        <end position="122"/>
    </location>
</feature>
<evidence type="ECO:0000256" key="1">
    <source>
        <dbReference type="ARBA" id="ARBA00022741"/>
    </source>
</evidence>
<protein>
    <recommendedName>
        <fullName evidence="4">Response regulatory domain-containing protein</fullName>
    </recommendedName>
</protein>
<dbReference type="PANTHER" id="PTHR43384:SF6">
    <property type="entry name" value="SEPTUM SITE-DETERMINING PROTEIN MIND HOMOLOG, CHLOROPLASTIC"/>
    <property type="match status" value="1"/>
</dbReference>
<gene>
    <name evidence="5" type="ORF">LzC2_14320</name>
</gene>
<keyword evidence="1" id="KW-0547">Nucleotide-binding</keyword>
<sequence length="403" mass="43726">MNDVTRLALVDPDDRTRRDVKNLLLGLDMVWLEAETGRYEGFTETVAQSRPDLALVALDGDPQKALNLVHRITHEVPDCTVLTVSASQEGSLILQAMRAGAKEFLSHPLKIDDFVAALDRIRQSGGHSGEDGKPVRSNRVIAVAGVGGGVGCTSLAVNLGCALAENAANSVTVIDLDLALGDADVWLDIIPDYTIQDVAENLSRLDYSLLKRSLTRHDCGAFLLPRPVQMEEMVTMGAEDLKRVIALLRATFSHLVIDIGKSYGALDQTVLDAADDILLVCQLDLPALRNVVRVLQYLDLQEQNAPKVKIVLNRMGLTDRQISVSKAMETIGREVYWKLPNDYGTMIESRNNGVPLISHAPTSRLTESVRGLSAKLDGIDAQPASSSGGGSKSLFRFLSKVHA</sequence>